<dbReference type="PIRSF" id="PIRSF028763">
    <property type="entry name" value="RNA_pol_Rpc34"/>
    <property type="match status" value="1"/>
</dbReference>
<dbReference type="GO" id="GO:0005666">
    <property type="term" value="C:RNA polymerase III complex"/>
    <property type="evidence" value="ECO:0007669"/>
    <property type="project" value="InterPro"/>
</dbReference>
<dbReference type="FunFam" id="1.10.10.10:FF:000237">
    <property type="entry name" value="DNA-directed RNA polymerase III subunit RPC6"/>
    <property type="match status" value="1"/>
</dbReference>
<keyword evidence="8" id="KW-1185">Reference proteome</keyword>
<comment type="function">
    <text evidence="6">DNA-dependent RNA polymerase catalyzes the transcription of DNA into RNA using the four ribonucleoside triphosphates as substrates. Specific peripheric component of RNA polymerase III which synthesizes small RNAs, such as 5S rRNA and tRNAs.</text>
</comment>
<dbReference type="FunFam" id="1.10.10.10:FF:000116">
    <property type="entry name" value="DNA-directed RNA polymerase III subunit RPC6"/>
    <property type="match status" value="1"/>
</dbReference>
<dbReference type="STRING" id="178035.A0A154P4N9"/>
<dbReference type="OrthoDB" id="613763at2759"/>
<evidence type="ECO:0000256" key="4">
    <source>
        <dbReference type="ARBA" id="ARBA00023163"/>
    </source>
</evidence>
<reference evidence="7 8" key="1">
    <citation type="submission" date="2015-07" db="EMBL/GenBank/DDBJ databases">
        <title>The genome of Dufourea novaeangliae.</title>
        <authorList>
            <person name="Pan H."/>
            <person name="Kapheim K."/>
        </authorList>
    </citation>
    <scope>NUCLEOTIDE SEQUENCE [LARGE SCALE GENOMIC DNA]</scope>
    <source>
        <strain evidence="7">0120121106</strain>
        <tissue evidence="7">Whole body</tissue>
    </source>
</reference>
<protein>
    <submittedName>
        <fullName evidence="7">DNA-directed RNA polymerase III subunit RPC6</fullName>
    </submittedName>
</protein>
<keyword evidence="3 7" id="KW-0240">DNA-directed RNA polymerase</keyword>
<dbReference type="Proteomes" id="UP000076502">
    <property type="component" value="Unassembled WGS sequence"/>
</dbReference>
<comment type="subcellular location">
    <subcellularLocation>
        <location evidence="1">Nucleus</location>
    </subcellularLocation>
</comment>
<gene>
    <name evidence="7" type="ORF">WN55_10087</name>
</gene>
<dbReference type="InterPro" id="IPR036388">
    <property type="entry name" value="WH-like_DNA-bd_sf"/>
</dbReference>
<keyword evidence="5" id="KW-0539">Nucleus</keyword>
<dbReference type="AlphaFoldDB" id="A0A154P4N9"/>
<name>A0A154P4N9_DUFNO</name>
<sequence>PKGISDKDLTIEIPDLQPAQRAQIINKLLSLGHFDLFKQGGSLLYRLKDPSKAKIAKGADNEEKIVYTIIEEAGNKGIWIRDIRFKSNLMPTQLNKILKSLETKKFIKAVKSVAASKKKVYMLYNLEPDTSVTGGAWYQDQDFEAEFVDVLNQQCYRFLEKKREQMNSCRGGPIAARNVTFASSKEVWKFISDLGISKVKLSVEDLEMILNTLVYDGKVERTLSGDGSNLYRAVESLLSAPGLIKSTCGVCPVRKNCCDIGDVTPTKCQYITEWLE</sequence>
<dbReference type="Pfam" id="PF05158">
    <property type="entry name" value="RNA_pol_Rpc34"/>
    <property type="match status" value="1"/>
</dbReference>
<comment type="similarity">
    <text evidence="2">Belongs to the eukaryotic RPC34/RPC39 RNA polymerase subunit family.</text>
</comment>
<keyword evidence="4" id="KW-0804">Transcription</keyword>
<dbReference type="EMBL" id="KQ434809">
    <property type="protein sequence ID" value="KZC06178.1"/>
    <property type="molecule type" value="Genomic_DNA"/>
</dbReference>
<feature type="non-terminal residue" evidence="7">
    <location>
        <position position="1"/>
    </location>
</feature>
<proteinExistence type="inferred from homology"/>
<evidence type="ECO:0000256" key="2">
    <source>
        <dbReference type="ARBA" id="ARBA00011038"/>
    </source>
</evidence>
<accession>A0A154P4N9</accession>
<dbReference type="InterPro" id="IPR016049">
    <property type="entry name" value="RNA_pol_Rpc34-like"/>
</dbReference>
<organism evidence="7 8">
    <name type="scientific">Dufourea novaeangliae</name>
    <name type="common">Sweat bee</name>
    <dbReference type="NCBI Taxonomy" id="178035"/>
    <lineage>
        <taxon>Eukaryota</taxon>
        <taxon>Metazoa</taxon>
        <taxon>Ecdysozoa</taxon>
        <taxon>Arthropoda</taxon>
        <taxon>Hexapoda</taxon>
        <taxon>Insecta</taxon>
        <taxon>Pterygota</taxon>
        <taxon>Neoptera</taxon>
        <taxon>Endopterygota</taxon>
        <taxon>Hymenoptera</taxon>
        <taxon>Apocrita</taxon>
        <taxon>Aculeata</taxon>
        <taxon>Apoidea</taxon>
        <taxon>Anthophila</taxon>
        <taxon>Halictidae</taxon>
        <taxon>Rophitinae</taxon>
        <taxon>Dufourea</taxon>
    </lineage>
</organism>
<evidence type="ECO:0000256" key="1">
    <source>
        <dbReference type="ARBA" id="ARBA00004123"/>
    </source>
</evidence>
<dbReference type="SUPFAM" id="SSF46785">
    <property type="entry name" value="Winged helix' DNA-binding domain"/>
    <property type="match status" value="2"/>
</dbReference>
<dbReference type="InterPro" id="IPR007832">
    <property type="entry name" value="RNA_pol_Rpc34"/>
</dbReference>
<evidence type="ECO:0000256" key="3">
    <source>
        <dbReference type="ARBA" id="ARBA00022478"/>
    </source>
</evidence>
<dbReference type="GO" id="GO:0005737">
    <property type="term" value="C:cytoplasm"/>
    <property type="evidence" value="ECO:0007669"/>
    <property type="project" value="UniProtKB-ARBA"/>
</dbReference>
<evidence type="ECO:0000256" key="5">
    <source>
        <dbReference type="ARBA" id="ARBA00023242"/>
    </source>
</evidence>
<evidence type="ECO:0000313" key="7">
    <source>
        <dbReference type="EMBL" id="KZC06178.1"/>
    </source>
</evidence>
<dbReference type="Gene3D" id="1.10.10.10">
    <property type="entry name" value="Winged helix-like DNA-binding domain superfamily/Winged helix DNA-binding domain"/>
    <property type="match status" value="2"/>
</dbReference>
<evidence type="ECO:0000256" key="6">
    <source>
        <dbReference type="ARBA" id="ARBA00055148"/>
    </source>
</evidence>
<dbReference type="PANTHER" id="PTHR12780">
    <property type="entry name" value="RNA POLYMERASE III DNA DIRECTED , 39KD SUBUNIT-RELATED"/>
    <property type="match status" value="1"/>
</dbReference>
<evidence type="ECO:0000313" key="8">
    <source>
        <dbReference type="Proteomes" id="UP000076502"/>
    </source>
</evidence>
<dbReference type="GO" id="GO:0005654">
    <property type="term" value="C:nucleoplasm"/>
    <property type="evidence" value="ECO:0007669"/>
    <property type="project" value="UniProtKB-ARBA"/>
</dbReference>
<dbReference type="GO" id="GO:0006383">
    <property type="term" value="P:transcription by RNA polymerase III"/>
    <property type="evidence" value="ECO:0007669"/>
    <property type="project" value="InterPro"/>
</dbReference>
<dbReference type="InterPro" id="IPR036390">
    <property type="entry name" value="WH_DNA-bd_sf"/>
</dbReference>